<feature type="signal peptide" evidence="1">
    <location>
        <begin position="1"/>
        <end position="21"/>
    </location>
</feature>
<comment type="caution">
    <text evidence="2">The sequence shown here is derived from an EMBL/GenBank/DDBJ whole genome shotgun (WGS) entry which is preliminary data.</text>
</comment>
<keyword evidence="1" id="KW-0732">Signal</keyword>
<sequence>MSRRRGLRLVASCNVIMVVTCGRGNSTSAPLVLDFGIGKSSSSCREASWRSLLSKSIRHLCIRSKGCQSVFVDGAFMFLGRRRSPGCGNLEILSFNLEKKTLDNRMSLFDFNGSIGLLGLVGGETMWIWVLDLYKDITTWNVKFLIKVPTNWFESVHALGINKANCEIMFKINFSGYYAYNMKTGITTAPPDCPPRLDRILLQQGSLIRASNLTPLDL</sequence>
<organism evidence="2 3">
    <name type="scientific">Lithospermum erythrorhizon</name>
    <name type="common">Purple gromwell</name>
    <name type="synonym">Lithospermum officinale var. erythrorhizon</name>
    <dbReference type="NCBI Taxonomy" id="34254"/>
    <lineage>
        <taxon>Eukaryota</taxon>
        <taxon>Viridiplantae</taxon>
        <taxon>Streptophyta</taxon>
        <taxon>Embryophyta</taxon>
        <taxon>Tracheophyta</taxon>
        <taxon>Spermatophyta</taxon>
        <taxon>Magnoliopsida</taxon>
        <taxon>eudicotyledons</taxon>
        <taxon>Gunneridae</taxon>
        <taxon>Pentapetalae</taxon>
        <taxon>asterids</taxon>
        <taxon>lamiids</taxon>
        <taxon>Boraginales</taxon>
        <taxon>Boraginaceae</taxon>
        <taxon>Boraginoideae</taxon>
        <taxon>Lithospermeae</taxon>
        <taxon>Lithospermum</taxon>
    </lineage>
</organism>
<reference evidence="2 3" key="1">
    <citation type="submission" date="2024-01" db="EMBL/GenBank/DDBJ databases">
        <title>The complete chloroplast genome sequence of Lithospermum erythrorhizon: insights into the phylogenetic relationship among Boraginaceae species and the maternal lineages of purple gromwells.</title>
        <authorList>
            <person name="Okada T."/>
            <person name="Watanabe K."/>
        </authorList>
    </citation>
    <scope>NUCLEOTIDE SEQUENCE [LARGE SCALE GENOMIC DNA]</scope>
</reference>
<gene>
    <name evidence="2" type="ORF">LIER_23528</name>
</gene>
<accession>A0AAV3QZ91</accession>
<evidence type="ECO:0008006" key="4">
    <source>
        <dbReference type="Google" id="ProtNLM"/>
    </source>
</evidence>
<dbReference type="Proteomes" id="UP001454036">
    <property type="component" value="Unassembled WGS sequence"/>
</dbReference>
<feature type="chain" id="PRO_5043774856" description="F-box associated domain-containing protein" evidence="1">
    <location>
        <begin position="22"/>
        <end position="218"/>
    </location>
</feature>
<name>A0AAV3QZ91_LITER</name>
<proteinExistence type="predicted"/>
<protein>
    <recommendedName>
        <fullName evidence="4">F-box associated domain-containing protein</fullName>
    </recommendedName>
</protein>
<evidence type="ECO:0000313" key="3">
    <source>
        <dbReference type="Proteomes" id="UP001454036"/>
    </source>
</evidence>
<evidence type="ECO:0000313" key="2">
    <source>
        <dbReference type="EMBL" id="GAA0168939.1"/>
    </source>
</evidence>
<keyword evidence="3" id="KW-1185">Reference proteome</keyword>
<evidence type="ECO:0000256" key="1">
    <source>
        <dbReference type="SAM" id="SignalP"/>
    </source>
</evidence>
<dbReference type="AlphaFoldDB" id="A0AAV3QZ91"/>
<dbReference type="EMBL" id="BAABME010006651">
    <property type="protein sequence ID" value="GAA0168939.1"/>
    <property type="molecule type" value="Genomic_DNA"/>
</dbReference>